<evidence type="ECO:0000313" key="1">
    <source>
        <dbReference type="EMBL" id="KDR19692.1"/>
    </source>
</evidence>
<name>A0A067RJV0_ZOONE</name>
<organism evidence="1 2">
    <name type="scientific">Zootermopsis nevadensis</name>
    <name type="common">Dampwood termite</name>
    <dbReference type="NCBI Taxonomy" id="136037"/>
    <lineage>
        <taxon>Eukaryota</taxon>
        <taxon>Metazoa</taxon>
        <taxon>Ecdysozoa</taxon>
        <taxon>Arthropoda</taxon>
        <taxon>Hexapoda</taxon>
        <taxon>Insecta</taxon>
        <taxon>Pterygota</taxon>
        <taxon>Neoptera</taxon>
        <taxon>Polyneoptera</taxon>
        <taxon>Dictyoptera</taxon>
        <taxon>Blattodea</taxon>
        <taxon>Blattoidea</taxon>
        <taxon>Termitoidae</taxon>
        <taxon>Termopsidae</taxon>
        <taxon>Zootermopsis</taxon>
    </lineage>
</organism>
<proteinExistence type="predicted"/>
<keyword evidence="2" id="KW-1185">Reference proteome</keyword>
<reference evidence="1 2" key="1">
    <citation type="journal article" date="2014" name="Nat. Commun.">
        <title>Molecular traces of alternative social organization in a termite genome.</title>
        <authorList>
            <person name="Terrapon N."/>
            <person name="Li C."/>
            <person name="Robertson H.M."/>
            <person name="Ji L."/>
            <person name="Meng X."/>
            <person name="Booth W."/>
            <person name="Chen Z."/>
            <person name="Childers C.P."/>
            <person name="Glastad K.M."/>
            <person name="Gokhale K."/>
            <person name="Gowin J."/>
            <person name="Gronenberg W."/>
            <person name="Hermansen R.A."/>
            <person name="Hu H."/>
            <person name="Hunt B.G."/>
            <person name="Huylmans A.K."/>
            <person name="Khalil S.M."/>
            <person name="Mitchell R.D."/>
            <person name="Munoz-Torres M.C."/>
            <person name="Mustard J.A."/>
            <person name="Pan H."/>
            <person name="Reese J.T."/>
            <person name="Scharf M.E."/>
            <person name="Sun F."/>
            <person name="Vogel H."/>
            <person name="Xiao J."/>
            <person name="Yang W."/>
            <person name="Yang Z."/>
            <person name="Yang Z."/>
            <person name="Zhou J."/>
            <person name="Zhu J."/>
            <person name="Brent C.S."/>
            <person name="Elsik C.G."/>
            <person name="Goodisman M.A."/>
            <person name="Liberles D.A."/>
            <person name="Roe R.M."/>
            <person name="Vargo E.L."/>
            <person name="Vilcinskas A."/>
            <person name="Wang J."/>
            <person name="Bornberg-Bauer E."/>
            <person name="Korb J."/>
            <person name="Zhang G."/>
            <person name="Liebig J."/>
        </authorList>
    </citation>
    <scope>NUCLEOTIDE SEQUENCE [LARGE SCALE GENOMIC DNA]</scope>
    <source>
        <tissue evidence="1">Whole organism</tissue>
    </source>
</reference>
<gene>
    <name evidence="1" type="ORF">L798_05149</name>
</gene>
<dbReference type="EMBL" id="KK852637">
    <property type="protein sequence ID" value="KDR19692.1"/>
    <property type="molecule type" value="Genomic_DNA"/>
</dbReference>
<protein>
    <submittedName>
        <fullName evidence="1">Uncharacterized protein</fullName>
    </submittedName>
</protein>
<accession>A0A067RJV0</accession>
<dbReference type="InParanoid" id="A0A067RJV0"/>
<dbReference type="Proteomes" id="UP000027135">
    <property type="component" value="Unassembled WGS sequence"/>
</dbReference>
<sequence length="117" mass="13357">MTVDKDCWHQYPGINWALTLSPLLTTLQATLEPNTTDLGYLRMKNTTFTSDDATHLLKEMYASITMQEWSCRCHHVWRLKRNTLIIGARDMRAARGSSVPITAAMKVTRTLLATMKQ</sequence>
<evidence type="ECO:0000313" key="2">
    <source>
        <dbReference type="Proteomes" id="UP000027135"/>
    </source>
</evidence>
<dbReference type="AlphaFoldDB" id="A0A067RJV0"/>